<proteinExistence type="inferred from homology"/>
<comment type="similarity">
    <text evidence="4">Belongs to the PriB family.</text>
</comment>
<dbReference type="SUPFAM" id="SSF50249">
    <property type="entry name" value="Nucleic acid-binding proteins"/>
    <property type="match status" value="1"/>
</dbReference>
<evidence type="ECO:0000313" key="6">
    <source>
        <dbReference type="Proteomes" id="UP000587991"/>
    </source>
</evidence>
<dbReference type="Pfam" id="PF22657">
    <property type="entry name" value="SSB_1"/>
    <property type="match status" value="1"/>
</dbReference>
<evidence type="ECO:0000256" key="3">
    <source>
        <dbReference type="ARBA" id="ARBA00023125"/>
    </source>
</evidence>
<evidence type="ECO:0000313" key="5">
    <source>
        <dbReference type="EMBL" id="NLR75383.1"/>
    </source>
</evidence>
<evidence type="ECO:0000256" key="1">
    <source>
        <dbReference type="ARBA" id="ARBA00022515"/>
    </source>
</evidence>
<dbReference type="HAMAP" id="MF_00720">
    <property type="entry name" value="PriB"/>
    <property type="match status" value="1"/>
</dbReference>
<gene>
    <name evidence="4 5" type="primary">priB</name>
    <name evidence="5" type="ORF">HF682_09450</name>
</gene>
<dbReference type="InterPro" id="IPR023646">
    <property type="entry name" value="Prisomal_replication_PriB"/>
</dbReference>
<protein>
    <recommendedName>
        <fullName evidence="4">Replication restart protein PriB</fullName>
    </recommendedName>
</protein>
<dbReference type="Gene3D" id="2.40.50.140">
    <property type="entry name" value="Nucleic acid-binding proteins"/>
    <property type="match status" value="1"/>
</dbReference>
<keyword evidence="1 4" id="KW-0639">Primosome</keyword>
<dbReference type="InterPro" id="IPR012340">
    <property type="entry name" value="NA-bd_OB-fold"/>
</dbReference>
<dbReference type="Proteomes" id="UP000587991">
    <property type="component" value="Unassembled WGS sequence"/>
</dbReference>
<evidence type="ECO:0000256" key="4">
    <source>
        <dbReference type="HAMAP-Rule" id="MF_00720"/>
    </source>
</evidence>
<comment type="caution">
    <text evidence="5">The sequence shown here is derived from an EMBL/GenBank/DDBJ whole genome shotgun (WGS) entry which is preliminary data.</text>
</comment>
<keyword evidence="2 4" id="KW-0235">DNA replication</keyword>
<dbReference type="InterPro" id="IPR000424">
    <property type="entry name" value="Primosome_PriB/ssb"/>
</dbReference>
<dbReference type="EMBL" id="JABAIM010000002">
    <property type="protein sequence ID" value="NLR75383.1"/>
    <property type="molecule type" value="Genomic_DNA"/>
</dbReference>
<accession>A0A847S6J5</accession>
<name>A0A847S6J5_9NEIS</name>
<dbReference type="AlphaFoldDB" id="A0A847S6J5"/>
<comment type="function">
    <text evidence="4">Involved in the restart of stalled replication forks, which reloads the replicative helicase on sites other than the origin of replication; the PriA-PriB pathway is the major replication restart pathway. During primosome assembly it facilitates complex formation between PriA and DnaT on DNA; stabilizes PriA on DNA. Stimulates the DNA unwinding activity of PriA helicase.</text>
</comment>
<dbReference type="GO" id="GO:0006269">
    <property type="term" value="P:DNA replication, synthesis of primer"/>
    <property type="evidence" value="ECO:0007669"/>
    <property type="project" value="UniProtKB-KW"/>
</dbReference>
<evidence type="ECO:0000256" key="2">
    <source>
        <dbReference type="ARBA" id="ARBA00022705"/>
    </source>
</evidence>
<dbReference type="RefSeq" id="WP_168877055.1">
    <property type="nucleotide sequence ID" value="NZ_JABAIM010000002.1"/>
</dbReference>
<keyword evidence="3 4" id="KW-0238">DNA-binding</keyword>
<dbReference type="GO" id="GO:0003697">
    <property type="term" value="F:single-stranded DNA binding"/>
    <property type="evidence" value="ECO:0007669"/>
    <property type="project" value="UniProtKB-UniRule"/>
</dbReference>
<dbReference type="PIRSF" id="PIRSF003135">
    <property type="entry name" value="Primosomal_n"/>
    <property type="match status" value="1"/>
</dbReference>
<organism evidence="5 6">
    <name type="scientific">Leeia aquatica</name>
    <dbReference type="NCBI Taxonomy" id="2725557"/>
    <lineage>
        <taxon>Bacteria</taxon>
        <taxon>Pseudomonadati</taxon>
        <taxon>Pseudomonadota</taxon>
        <taxon>Betaproteobacteria</taxon>
        <taxon>Neisseriales</taxon>
        <taxon>Leeiaceae</taxon>
        <taxon>Leeia</taxon>
    </lineage>
</organism>
<dbReference type="PROSITE" id="PS50935">
    <property type="entry name" value="SSB"/>
    <property type="match status" value="1"/>
</dbReference>
<reference evidence="5 6" key="1">
    <citation type="submission" date="2020-04" db="EMBL/GenBank/DDBJ databases">
        <title>Draft genome of Leeia sp. IMCC25680.</title>
        <authorList>
            <person name="Song J."/>
            <person name="Cho J.-C."/>
        </authorList>
    </citation>
    <scope>NUCLEOTIDE SEQUENCE [LARGE SCALE GENOMIC DNA]</scope>
    <source>
        <strain evidence="5 6">IMCC25680</strain>
    </source>
</reference>
<sequence>MQASNQVLLRGKVQERQALAYTPAGTPVSRFQIAHQSVQVEAGRQREVQCTIEAVALGPLATELDRLPGDVEHTFSGFLAAKSLRYPRPILHVTAVLNETSI</sequence>
<keyword evidence="6" id="KW-1185">Reference proteome</keyword>
<dbReference type="NCBIfam" id="TIGR04418">
    <property type="entry name" value="PriB_gamma"/>
    <property type="match status" value="1"/>
</dbReference>
<comment type="subunit">
    <text evidence="4">Homodimer. Interacts with PriA and DnaT. Component of the replication restart primosome. Primosome assembly occurs via a 'hand-off' mechanism. PriA binds to replication forks, subsequently PriB then DnaT bind; DnaT then displaces ssDNA to generate the helicase loading substrate.</text>
</comment>
<dbReference type="GO" id="GO:1990077">
    <property type="term" value="C:primosome complex"/>
    <property type="evidence" value="ECO:0007669"/>
    <property type="project" value="UniProtKB-UniRule"/>
</dbReference>